<dbReference type="Gene3D" id="3.30.470.30">
    <property type="entry name" value="DNA ligase/mRNA capping enzyme"/>
    <property type="match status" value="1"/>
</dbReference>
<comment type="catalytic activity">
    <reaction evidence="20">
        <text>ATP + (deoxyribonucleotide)n-3'-hydroxyl + 5'-phospho-(deoxyribonucleotide)m = (deoxyribonucleotide)n+m + AMP + diphosphate.</text>
        <dbReference type="EC" id="6.5.1.1"/>
    </reaction>
</comment>
<keyword evidence="18" id="KW-0511">Multifunctional enzyme</keyword>
<evidence type="ECO:0000256" key="17">
    <source>
        <dbReference type="ARBA" id="ARBA00023211"/>
    </source>
</evidence>
<feature type="domain" description="ATP-dependent DNA ligase family profile" evidence="22">
    <location>
        <begin position="379"/>
        <end position="471"/>
    </location>
</feature>
<evidence type="ECO:0000256" key="4">
    <source>
        <dbReference type="ARBA" id="ARBA00022679"/>
    </source>
</evidence>
<dbReference type="NCBIfam" id="TIGR02779">
    <property type="entry name" value="NHEJ_ligase_lig"/>
    <property type="match status" value="1"/>
</dbReference>
<dbReference type="InterPro" id="IPR033651">
    <property type="entry name" value="PaeLigD_Pol-like"/>
</dbReference>
<keyword evidence="8" id="KW-0547">Nucleotide-binding</keyword>
<reference evidence="23 24" key="1">
    <citation type="submission" date="2019-05" db="EMBL/GenBank/DDBJ databases">
        <title>Draft Genome Sequences of Six Type Strains of the Genus Massilia.</title>
        <authorList>
            <person name="Miess H."/>
            <person name="Frediansyhah A."/>
            <person name="Gross H."/>
        </authorList>
    </citation>
    <scope>NUCLEOTIDE SEQUENCE [LARGE SCALE GENOMIC DNA]</scope>
    <source>
        <strain evidence="23 24">DSMZ 26121</strain>
    </source>
</reference>
<evidence type="ECO:0000256" key="16">
    <source>
        <dbReference type="ARBA" id="ARBA00023204"/>
    </source>
</evidence>
<dbReference type="CDD" id="cd07971">
    <property type="entry name" value="OBF_DNA_ligase_LigD"/>
    <property type="match status" value="1"/>
</dbReference>
<proteinExistence type="predicted"/>
<evidence type="ECO:0000256" key="19">
    <source>
        <dbReference type="ARBA" id="ARBA00029943"/>
    </source>
</evidence>
<dbReference type="Gene3D" id="3.30.1490.70">
    <property type="match status" value="1"/>
</dbReference>
<evidence type="ECO:0000259" key="22">
    <source>
        <dbReference type="PROSITE" id="PS50160"/>
    </source>
</evidence>
<evidence type="ECO:0000256" key="21">
    <source>
        <dbReference type="SAM" id="MobiDB-lite"/>
    </source>
</evidence>
<evidence type="ECO:0000256" key="2">
    <source>
        <dbReference type="ARBA" id="ARBA00012727"/>
    </source>
</evidence>
<dbReference type="SUPFAM" id="SSF56091">
    <property type="entry name" value="DNA ligase/mRNA capping enzyme, catalytic domain"/>
    <property type="match status" value="1"/>
</dbReference>
<keyword evidence="17" id="KW-0464">Manganese</keyword>
<evidence type="ECO:0000256" key="8">
    <source>
        <dbReference type="ARBA" id="ARBA00022741"/>
    </source>
</evidence>
<evidence type="ECO:0000256" key="5">
    <source>
        <dbReference type="ARBA" id="ARBA00022695"/>
    </source>
</evidence>
<dbReference type="EC" id="6.5.1.1" evidence="2"/>
<evidence type="ECO:0000256" key="18">
    <source>
        <dbReference type="ARBA" id="ARBA00023268"/>
    </source>
</evidence>
<evidence type="ECO:0000256" key="7">
    <source>
        <dbReference type="ARBA" id="ARBA00022723"/>
    </source>
</evidence>
<dbReference type="NCBIfam" id="TIGR02776">
    <property type="entry name" value="NHEJ_ligase_prk"/>
    <property type="match status" value="1"/>
</dbReference>
<keyword evidence="15" id="KW-0233">DNA recombination</keyword>
<dbReference type="NCBIfam" id="NF004628">
    <property type="entry name" value="PRK05972.1"/>
    <property type="match status" value="1"/>
</dbReference>
<keyword evidence="9" id="KW-0227">DNA damage</keyword>
<dbReference type="InterPro" id="IPR014143">
    <property type="entry name" value="NHEJ_ligase_prk"/>
</dbReference>
<protein>
    <recommendedName>
        <fullName evidence="2">DNA ligase (ATP)</fullName>
        <ecNumber evidence="2">6.5.1.1</ecNumber>
    </recommendedName>
    <alternativeName>
        <fullName evidence="19">NHEJ DNA polymerase</fullName>
    </alternativeName>
</protein>
<evidence type="ECO:0000256" key="14">
    <source>
        <dbReference type="ARBA" id="ARBA00023125"/>
    </source>
</evidence>
<dbReference type="NCBIfam" id="TIGR02777">
    <property type="entry name" value="LigD_PE_dom"/>
    <property type="match status" value="1"/>
</dbReference>
<dbReference type="SUPFAM" id="SSF50249">
    <property type="entry name" value="Nucleic acid-binding proteins"/>
    <property type="match status" value="1"/>
</dbReference>
<feature type="region of interest" description="Disordered" evidence="21">
    <location>
        <begin position="190"/>
        <end position="282"/>
    </location>
</feature>
<gene>
    <name evidence="23" type="primary">ligD</name>
    <name evidence="23" type="ORF">FCL38_02710</name>
</gene>
<name>A0ABX5UCE1_9BURK</name>
<dbReference type="EMBL" id="CP040017">
    <property type="protein sequence ID" value="QCP09449.1"/>
    <property type="molecule type" value="Genomic_DNA"/>
</dbReference>
<evidence type="ECO:0000256" key="9">
    <source>
        <dbReference type="ARBA" id="ARBA00022763"/>
    </source>
</evidence>
<dbReference type="Gene3D" id="2.40.50.140">
    <property type="entry name" value="Nucleic acid-binding proteins"/>
    <property type="match status" value="1"/>
</dbReference>
<dbReference type="Pfam" id="PF13298">
    <property type="entry name" value="LigD_N"/>
    <property type="match status" value="1"/>
</dbReference>
<dbReference type="Pfam" id="PF21686">
    <property type="entry name" value="LigD_Prim-Pol"/>
    <property type="match status" value="1"/>
</dbReference>
<keyword evidence="24" id="KW-1185">Reference proteome</keyword>
<keyword evidence="16" id="KW-0234">DNA repair</keyword>
<dbReference type="Gene3D" id="3.90.920.10">
    <property type="entry name" value="DNA primase, PRIM domain"/>
    <property type="match status" value="1"/>
</dbReference>
<dbReference type="InterPro" id="IPR012309">
    <property type="entry name" value="DNA_ligase_ATP-dep_C"/>
</dbReference>
<feature type="compositionally biased region" description="Low complexity" evidence="21">
    <location>
        <begin position="216"/>
        <end position="262"/>
    </location>
</feature>
<dbReference type="CDD" id="cd07906">
    <property type="entry name" value="Adenylation_DNA_ligase_LigD_LigC"/>
    <property type="match status" value="1"/>
</dbReference>
<keyword evidence="6" id="KW-0540">Nuclease</keyword>
<accession>A0ABX5UCE1</accession>
<dbReference type="InterPro" id="IPR052171">
    <property type="entry name" value="NHEJ_LigD"/>
</dbReference>
<feature type="region of interest" description="Disordered" evidence="21">
    <location>
        <begin position="603"/>
        <end position="628"/>
    </location>
</feature>
<dbReference type="PROSITE" id="PS50160">
    <property type="entry name" value="DNA_LIGASE_A3"/>
    <property type="match status" value="1"/>
</dbReference>
<keyword evidence="5" id="KW-0548">Nucleotidyltransferase</keyword>
<dbReference type="NCBIfam" id="TIGR02778">
    <property type="entry name" value="ligD_pol"/>
    <property type="match status" value="1"/>
</dbReference>
<dbReference type="PANTHER" id="PTHR42705:SF2">
    <property type="entry name" value="BIFUNCTIONAL NON-HOMOLOGOUS END JOINING PROTEIN LIGD"/>
    <property type="match status" value="1"/>
</dbReference>
<dbReference type="InterPro" id="IPR014144">
    <property type="entry name" value="LigD_PE_domain"/>
</dbReference>
<evidence type="ECO:0000256" key="11">
    <source>
        <dbReference type="ARBA" id="ARBA00022839"/>
    </source>
</evidence>
<evidence type="ECO:0000256" key="10">
    <source>
        <dbReference type="ARBA" id="ARBA00022801"/>
    </source>
</evidence>
<keyword evidence="14" id="KW-0238">DNA-binding</keyword>
<keyword evidence="10" id="KW-0378">Hydrolase</keyword>
<evidence type="ECO:0000256" key="20">
    <source>
        <dbReference type="ARBA" id="ARBA00034003"/>
    </source>
</evidence>
<evidence type="ECO:0000313" key="23">
    <source>
        <dbReference type="EMBL" id="QCP09449.1"/>
    </source>
</evidence>
<keyword evidence="4" id="KW-0808">Transferase</keyword>
<keyword evidence="13" id="KW-0239">DNA-directed DNA polymerase</keyword>
<comment type="cofactor">
    <cofactor evidence="1">
        <name>Mn(2+)</name>
        <dbReference type="ChEBI" id="CHEBI:29035"/>
    </cofactor>
</comment>
<evidence type="ECO:0000256" key="13">
    <source>
        <dbReference type="ARBA" id="ARBA00022932"/>
    </source>
</evidence>
<dbReference type="GO" id="GO:0016874">
    <property type="term" value="F:ligase activity"/>
    <property type="evidence" value="ECO:0007669"/>
    <property type="project" value="UniProtKB-KW"/>
</dbReference>
<sequence>MAMTDALKLYKAKRNFAITPEPAEGGQEGQEALTFVIQKHWASRLHYDFRLELDGTMKSWAVPKGPSYDSHDKRMAVHVEDHPISYNDFEGVIPEKQYGAGKVIIWDKGTWHPVGDPRKGYRDGNLKFELRGHKLRGRWVLVRMRRSGEKQEPWLLIKENDEYVRPASEFSVIDEMPDSVKALGMPTDEQLTPEAEEAESIAEQHQGKPARKAAARKGPAAKSAATKSAAAKSGATKAAATKAAATKATATKATATTPAARKAPAKGKGKATDTGDPLAKVPLPATLSPELATLVDSPPGDPENWIFELKFDGYRLLARVEGKSIELWTRNGNDWTHKLEPLRAALEKLQLPDGWYDGEIVVHDANGRPNFGLLQQAFDGEKTKKIVYFVFDAPYLDGHDLRDVPLAQRRELLRTVLGDDETGQVRFSAELAAPPEEIVAAACRMGLEGIIGKRRDALYTSRRSGDWIKLKCAQRQEFVIGGYTDPKGSRVGIGSLLLGYYDDEGKLHYAGNVGAGFNDTSLRDIIARLKKVASDTNPFAPTKAIEKRAHWVKPTLVAEVTFGEWTGSGSIRHSVFLGLRTDKKATSIRRERAAHVEDVMQTHTESKAGAARKSAAGSKADAKAGSVAGTDAKAVVDSKLPATLKVTNPDRLIDPVSGMTKIGLVRYYALVSGLMLEHLKGRPLALVRAPAGVGGELFFQKHSETGKLPGVKQLPQELDPDHPTMLEVASVQGLLSCAQWNVVEFHSQNAFAKTYEKPNRMVFDLDPGQGVSWQQIQEAAQLMRAFLEQLGLPSFLKTSGGKGLHVVVPLKPQHGWDAVKGFSSFIVEHMARTLPDRFAFKSGPKNRVGKIFIDYLRNGRGATTAVAWSARARPGMGISVPVAWNELEHLKGGDQWTVATVHTRLDHGNEPWADYAKSAVTLTKAMKQMGYKPG</sequence>
<keyword evidence="12" id="KW-0067">ATP-binding</keyword>
<dbReference type="Pfam" id="PF01068">
    <property type="entry name" value="DNA_ligase_A_M"/>
    <property type="match status" value="1"/>
</dbReference>
<evidence type="ECO:0000256" key="3">
    <source>
        <dbReference type="ARBA" id="ARBA00022598"/>
    </source>
</evidence>
<dbReference type="InterPro" id="IPR014145">
    <property type="entry name" value="LigD_pol_dom"/>
</dbReference>
<evidence type="ECO:0000256" key="15">
    <source>
        <dbReference type="ARBA" id="ARBA00023172"/>
    </source>
</evidence>
<keyword evidence="3 23" id="KW-0436">Ligase</keyword>
<keyword evidence="11" id="KW-0269">Exonuclease</keyword>
<dbReference type="CDD" id="cd04862">
    <property type="entry name" value="PaeLigD_Pol_like"/>
    <property type="match status" value="1"/>
</dbReference>
<dbReference type="Proteomes" id="UP000298763">
    <property type="component" value="Chromosome"/>
</dbReference>
<evidence type="ECO:0000256" key="6">
    <source>
        <dbReference type="ARBA" id="ARBA00022722"/>
    </source>
</evidence>
<keyword evidence="7" id="KW-0479">Metal-binding</keyword>
<dbReference type="Pfam" id="PF04679">
    <property type="entry name" value="DNA_ligase_A_C"/>
    <property type="match status" value="1"/>
</dbReference>
<dbReference type="InterPro" id="IPR012310">
    <property type="entry name" value="DNA_ligase_ATP-dep_cent"/>
</dbReference>
<evidence type="ECO:0000256" key="12">
    <source>
        <dbReference type="ARBA" id="ARBA00022840"/>
    </source>
</evidence>
<evidence type="ECO:0000313" key="24">
    <source>
        <dbReference type="Proteomes" id="UP000298763"/>
    </source>
</evidence>
<dbReference type="InterPro" id="IPR014146">
    <property type="entry name" value="LigD_ligase_dom"/>
</dbReference>
<feature type="compositionally biased region" description="Low complexity" evidence="21">
    <location>
        <begin position="607"/>
        <end position="628"/>
    </location>
</feature>
<dbReference type="PANTHER" id="PTHR42705">
    <property type="entry name" value="BIFUNCTIONAL NON-HOMOLOGOUS END JOINING PROTEIN LIGD"/>
    <property type="match status" value="1"/>
</dbReference>
<organism evidence="23 24">
    <name type="scientific">Pseudoduganella umbonata</name>
    <dbReference type="NCBI Taxonomy" id="864828"/>
    <lineage>
        <taxon>Bacteria</taxon>
        <taxon>Pseudomonadati</taxon>
        <taxon>Pseudomonadota</taxon>
        <taxon>Betaproteobacteria</taxon>
        <taxon>Burkholderiales</taxon>
        <taxon>Oxalobacteraceae</taxon>
        <taxon>Telluria group</taxon>
        <taxon>Pseudoduganella</taxon>
    </lineage>
</organism>
<dbReference type="InterPro" id="IPR012340">
    <property type="entry name" value="NA-bd_OB-fold"/>
</dbReference>
<evidence type="ECO:0000256" key="1">
    <source>
        <dbReference type="ARBA" id="ARBA00001936"/>
    </source>
</evidence>